<comment type="cofactor">
    <cofactor evidence="1">
        <name>Mg(2+)</name>
        <dbReference type="ChEBI" id="CHEBI:18420"/>
    </cofactor>
</comment>
<keyword evidence="3" id="KW-0460">Magnesium</keyword>
<dbReference type="PANTHER" id="PTHR32308">
    <property type="entry name" value="LYASE BETA SUBUNIT, PUTATIVE (AFU_ORTHOLOGUE AFUA_4G13030)-RELATED"/>
    <property type="match status" value="1"/>
</dbReference>
<name>A0ABV5LUP6_9ACTN</name>
<keyword evidence="2" id="KW-0479">Metal-binding</keyword>
<accession>A0ABV5LUP6</accession>
<sequence>MRHFCALADDQRERLFHRAPAELDPTAGREVVAGALGATLYCPATRQRLAADLDRLARRGVVSAVACLEDSVADDQVGAAEETLVRELRALSTDRGWQQGPPLLLFVRTRTPEQLLDVVRRSGEGLHCLQGFVLPKFGGRGRPDPQDWMRAVRQASELAGRRLWAMPVLESAEIAHLDTRREALLQVRAVLDAHQEHVLAVRTGATDLSAAYGLRRPRGLTVWDVRVVADVLGDVVNVLGRADGSGYPITAPVFEHFPSGDRVLRSALAASPFTEAGAEELRVRLLERGLDGLVREVLLDQVNGLQGKTVIHPSHVGLVHALSVVSHEDFSDARDIVAAGQGGVMPSAYRNKMNEAGPHRAWALRVLARAEAFGVAREDVTYVSILHEFEEALGVPGADPVVPA</sequence>
<organism evidence="4 5">
    <name type="scientific">Kineococcus gynurae</name>
    <dbReference type="NCBI Taxonomy" id="452979"/>
    <lineage>
        <taxon>Bacteria</taxon>
        <taxon>Bacillati</taxon>
        <taxon>Actinomycetota</taxon>
        <taxon>Actinomycetes</taxon>
        <taxon>Kineosporiales</taxon>
        <taxon>Kineosporiaceae</taxon>
        <taxon>Kineococcus</taxon>
    </lineage>
</organism>
<dbReference type="EMBL" id="JBHMDM010000007">
    <property type="protein sequence ID" value="MFB9377803.1"/>
    <property type="molecule type" value="Genomic_DNA"/>
</dbReference>
<dbReference type="Pfam" id="PF15617">
    <property type="entry name" value="C-C_Bond_Lyase"/>
    <property type="match status" value="1"/>
</dbReference>
<evidence type="ECO:0000256" key="2">
    <source>
        <dbReference type="ARBA" id="ARBA00022723"/>
    </source>
</evidence>
<protein>
    <submittedName>
        <fullName evidence="4">HpcH/HpaI aldolase/citrate lyase family protein</fullName>
    </submittedName>
</protein>
<keyword evidence="4" id="KW-0456">Lyase</keyword>
<dbReference type="SUPFAM" id="SSF51621">
    <property type="entry name" value="Phosphoenolpyruvate/pyruvate domain"/>
    <property type="match status" value="1"/>
</dbReference>
<evidence type="ECO:0000313" key="4">
    <source>
        <dbReference type="EMBL" id="MFB9377803.1"/>
    </source>
</evidence>
<dbReference type="Proteomes" id="UP001589748">
    <property type="component" value="Unassembled WGS sequence"/>
</dbReference>
<evidence type="ECO:0000256" key="3">
    <source>
        <dbReference type="ARBA" id="ARBA00022842"/>
    </source>
</evidence>
<evidence type="ECO:0000256" key="1">
    <source>
        <dbReference type="ARBA" id="ARBA00001946"/>
    </source>
</evidence>
<dbReference type="RefSeq" id="WP_380137846.1">
    <property type="nucleotide sequence ID" value="NZ_JBHLUI010000008.1"/>
</dbReference>
<dbReference type="Gene3D" id="3.20.20.60">
    <property type="entry name" value="Phosphoenolpyruvate-binding domains"/>
    <property type="match status" value="2"/>
</dbReference>
<comment type="caution">
    <text evidence="4">The sequence shown here is derived from an EMBL/GenBank/DDBJ whole genome shotgun (WGS) entry which is preliminary data.</text>
</comment>
<gene>
    <name evidence="4" type="ORF">ACFFVI_12580</name>
</gene>
<dbReference type="PANTHER" id="PTHR32308:SF10">
    <property type="entry name" value="CITRATE LYASE SUBUNIT BETA"/>
    <property type="match status" value="1"/>
</dbReference>
<dbReference type="InterPro" id="IPR040442">
    <property type="entry name" value="Pyrv_kinase-like_dom_sf"/>
</dbReference>
<keyword evidence="5" id="KW-1185">Reference proteome</keyword>
<dbReference type="InterPro" id="IPR015813">
    <property type="entry name" value="Pyrv/PenolPyrv_kinase-like_dom"/>
</dbReference>
<dbReference type="InterPro" id="IPR039480">
    <property type="entry name" value="C-C_Bond_Lyase-like"/>
</dbReference>
<reference evidence="4 5" key="1">
    <citation type="submission" date="2024-09" db="EMBL/GenBank/DDBJ databases">
        <authorList>
            <person name="Sun Q."/>
            <person name="Mori K."/>
        </authorList>
    </citation>
    <scope>NUCLEOTIDE SEQUENCE [LARGE SCALE GENOMIC DNA]</scope>
    <source>
        <strain evidence="4 5">TISTR 1856</strain>
    </source>
</reference>
<proteinExistence type="predicted"/>
<dbReference type="GO" id="GO:0016829">
    <property type="term" value="F:lyase activity"/>
    <property type="evidence" value="ECO:0007669"/>
    <property type="project" value="UniProtKB-KW"/>
</dbReference>
<evidence type="ECO:0000313" key="5">
    <source>
        <dbReference type="Proteomes" id="UP001589748"/>
    </source>
</evidence>